<dbReference type="InterPro" id="IPR011990">
    <property type="entry name" value="TPR-like_helical_dom_sf"/>
</dbReference>
<dbReference type="PANTHER" id="PTHR45588:SF1">
    <property type="entry name" value="WW DOMAIN-CONTAINING PROTEIN"/>
    <property type="match status" value="1"/>
</dbReference>
<dbReference type="PANTHER" id="PTHR45588">
    <property type="entry name" value="TPR DOMAIN-CONTAINING PROTEIN"/>
    <property type="match status" value="1"/>
</dbReference>
<evidence type="ECO:0000313" key="3">
    <source>
        <dbReference type="Proteomes" id="UP000051934"/>
    </source>
</evidence>
<keyword evidence="1" id="KW-0732">Signal</keyword>
<organism evidence="2 3">
    <name type="scientific">OM182 bacterium BACL3 MAG-120507-bin80</name>
    <dbReference type="NCBI Taxonomy" id="1655577"/>
    <lineage>
        <taxon>Bacteria</taxon>
        <taxon>Pseudomonadati</taxon>
        <taxon>Pseudomonadota</taxon>
        <taxon>Gammaproteobacteria</taxon>
        <taxon>OMG group</taxon>
        <taxon>OM182 clade</taxon>
    </lineage>
</organism>
<accession>A0A0R2SBG7</accession>
<feature type="signal peptide" evidence="1">
    <location>
        <begin position="1"/>
        <end position="24"/>
    </location>
</feature>
<feature type="chain" id="PRO_5006423535" evidence="1">
    <location>
        <begin position="25"/>
        <end position="528"/>
    </location>
</feature>
<dbReference type="Proteomes" id="UP000051934">
    <property type="component" value="Unassembled WGS sequence"/>
</dbReference>
<gene>
    <name evidence="2" type="ORF">ABR69_12740</name>
</gene>
<protein>
    <submittedName>
        <fullName evidence="2">Uncharacterized protein</fullName>
    </submittedName>
</protein>
<sequence>MRTYPALASLQAAMLMIISTGVLAAEHESIGTFDFPTSGSPQAQVHFELGVGYLHSFGFIQAQREFKLAQEIEPDFAMAYWGETFTYNHPFIGEWDAQSPMDTLNRLGATTEERLSKAPTEREKGFLRAAEAYAFTPGTVGKRRTAWMNAMQEVYADFGDDDEVAAFAAVSMLAGATVAGEASERLNMRAGAIALELFKKNEDHPGAAHYVIHAFDDPIHAPIALEAAFKYADTAPAVAHARHMPTHIFIQHGMWPEVAKWNVAAFDAGAALWMPGDRPNDQNHAADWGQYGDLQMGDAARSMWWIARSEKVLQENPNDAQSAATLRTMRARHIIETQQWQTRELNEELDANELLALGMSAAALNQFALTSSVAERLLLLADASPRDQNLKIMYHEIAGLAELGKARAGATVDVSLQKSAVEHFTNALEITATQRLPNGAANPLKPAHELVGEAMLASGQTEWAAELFEESLLRMPRRPLSLLGAARSQAELGNSAMAAKHYAELALVLAGSDHVSLAEAQAFIANAN</sequence>
<dbReference type="AlphaFoldDB" id="A0A0R2SBG7"/>
<evidence type="ECO:0000313" key="2">
    <source>
        <dbReference type="EMBL" id="KRO72217.1"/>
    </source>
</evidence>
<evidence type="ECO:0000256" key="1">
    <source>
        <dbReference type="SAM" id="SignalP"/>
    </source>
</evidence>
<dbReference type="SUPFAM" id="SSF48452">
    <property type="entry name" value="TPR-like"/>
    <property type="match status" value="1"/>
</dbReference>
<comment type="caution">
    <text evidence="2">The sequence shown here is derived from an EMBL/GenBank/DDBJ whole genome shotgun (WGS) entry which is preliminary data.</text>
</comment>
<reference evidence="2 3" key="1">
    <citation type="submission" date="2015-10" db="EMBL/GenBank/DDBJ databases">
        <title>Metagenome-Assembled Genomes uncover a global brackish microbiome.</title>
        <authorList>
            <person name="Hugerth L.W."/>
            <person name="Larsson J."/>
            <person name="Alneberg J."/>
            <person name="Lindh M.V."/>
            <person name="Legrand C."/>
            <person name="Pinhassi J."/>
            <person name="Andersson A.F."/>
        </authorList>
    </citation>
    <scope>NUCLEOTIDE SEQUENCE [LARGE SCALE GENOMIC DNA]</scope>
    <source>
        <strain evidence="2">BACL4 MAG-120507-bin80</strain>
    </source>
</reference>
<dbReference type="EMBL" id="LIBB01000088">
    <property type="protein sequence ID" value="KRO72217.1"/>
    <property type="molecule type" value="Genomic_DNA"/>
</dbReference>
<proteinExistence type="predicted"/>
<name>A0A0R2SBG7_9GAMM</name>